<feature type="region of interest" description="Disordered" evidence="5">
    <location>
        <begin position="550"/>
        <end position="569"/>
    </location>
</feature>
<keyword evidence="3 4" id="KW-0408">Iron</keyword>
<evidence type="ECO:0000313" key="8">
    <source>
        <dbReference type="Proteomes" id="UP001530377"/>
    </source>
</evidence>
<organism evidence="7 8">
    <name type="scientific">Cyclostephanos tholiformis</name>
    <dbReference type="NCBI Taxonomy" id="382380"/>
    <lineage>
        <taxon>Eukaryota</taxon>
        <taxon>Sar</taxon>
        <taxon>Stramenopiles</taxon>
        <taxon>Ochrophyta</taxon>
        <taxon>Bacillariophyta</taxon>
        <taxon>Coscinodiscophyceae</taxon>
        <taxon>Thalassiosirophycidae</taxon>
        <taxon>Stephanodiscales</taxon>
        <taxon>Stephanodiscaceae</taxon>
        <taxon>Cyclostephanos</taxon>
    </lineage>
</organism>
<comment type="caution">
    <text evidence="7">The sequence shown here is derived from an EMBL/GenBank/DDBJ whole genome shotgun (WGS) entry which is preliminary data.</text>
</comment>
<evidence type="ECO:0000313" key="7">
    <source>
        <dbReference type="EMBL" id="KAL3808539.1"/>
    </source>
</evidence>
<evidence type="ECO:0000256" key="3">
    <source>
        <dbReference type="PIRSR" id="PIRSR602401-1"/>
    </source>
</evidence>
<evidence type="ECO:0000256" key="2">
    <source>
        <dbReference type="ARBA" id="ARBA00010617"/>
    </source>
</evidence>
<dbReference type="InterPro" id="IPR002401">
    <property type="entry name" value="Cyt_P450_E_grp-I"/>
</dbReference>
<reference evidence="7 8" key="1">
    <citation type="submission" date="2024-10" db="EMBL/GenBank/DDBJ databases">
        <title>Updated reference genomes for cyclostephanoid diatoms.</title>
        <authorList>
            <person name="Roberts W.R."/>
            <person name="Alverson A.J."/>
        </authorList>
    </citation>
    <scope>NUCLEOTIDE SEQUENCE [LARGE SCALE GENOMIC DNA]</scope>
    <source>
        <strain evidence="7 8">AJA228-03</strain>
    </source>
</reference>
<keyword evidence="4" id="KW-0503">Monooxygenase</keyword>
<dbReference type="InterPro" id="IPR017972">
    <property type="entry name" value="Cyt_P450_CS"/>
</dbReference>
<dbReference type="PANTHER" id="PTHR24305">
    <property type="entry name" value="CYTOCHROME P450"/>
    <property type="match status" value="1"/>
</dbReference>
<accession>A0ABD3R6B3</accession>
<dbReference type="EMBL" id="JALLPB020000495">
    <property type="protein sequence ID" value="KAL3808539.1"/>
    <property type="molecule type" value="Genomic_DNA"/>
</dbReference>
<evidence type="ECO:0000256" key="4">
    <source>
        <dbReference type="RuleBase" id="RU000461"/>
    </source>
</evidence>
<dbReference type="GO" id="GO:0004497">
    <property type="term" value="F:monooxygenase activity"/>
    <property type="evidence" value="ECO:0007669"/>
    <property type="project" value="UniProtKB-KW"/>
</dbReference>
<dbReference type="InterPro" id="IPR001128">
    <property type="entry name" value="Cyt_P450"/>
</dbReference>
<comment type="cofactor">
    <cofactor evidence="1 3">
        <name>heme</name>
        <dbReference type="ChEBI" id="CHEBI:30413"/>
    </cofactor>
</comment>
<gene>
    <name evidence="7" type="ORF">ACHAXA_002706</name>
</gene>
<feature type="binding site" description="axial binding residue" evidence="3">
    <location>
        <position position="600"/>
    </location>
    <ligand>
        <name>heme</name>
        <dbReference type="ChEBI" id="CHEBI:30413"/>
    </ligand>
    <ligandPart>
        <name>Fe</name>
        <dbReference type="ChEBI" id="CHEBI:18248"/>
    </ligandPart>
</feature>
<dbReference type="PROSITE" id="PS00086">
    <property type="entry name" value="CYTOCHROME_P450"/>
    <property type="match status" value="1"/>
</dbReference>
<dbReference type="PANTHER" id="PTHR24305:SF166">
    <property type="entry name" value="CYTOCHROME P450 12A4, MITOCHONDRIAL-RELATED"/>
    <property type="match status" value="1"/>
</dbReference>
<sequence>MPQLSMPSLCIMSSLLLALVHGLKSLESKYSVFDGNGNGDGSGSCNLSHHPSDHPNHIRSPTTMGFEALLLPLIQSRLLYPTLFLLTLIFLLRLQYNRLQEVIRTTSPVPNVSPVPNAHPLFGHYSLLMNPCQHAFLFKDHATPSGISSMWGPGLKRCASVLLASHARLILRQTSQRDFSEWIIRHGRKTLGEDSLILIPGGSRWKGVRQVVARAFTHDVVRDQCRVIGKTARELVAWLEWSCDRDAGGGNAEDGEDPAIEARDFFKLYSFSVFGRTAMGYDFQSIPKGDKTRRHPHSSRECMPPEAVAFESLNFDIGRRAMKPSALMNPAMQLYWIPSRINRAYWRNSNMVNKMMGGIIGNHMDSMLRLSSHKDNSSSEGRPGGEDTGLRSSLLTYLIHSCMEKHFSKELSPACPFAASSSRPTLSSSSSYVDASSFKPPSNITETARRKIIQDVSKILHTLLLAGYETTALSLSYDLTLETGNENDKNGKGSHATILKGTRIIMNLEMIHRDERNFVRATEFVPERWVRWDSRKGRWVDRDYKAEGKCSMEQGPSSVASTSTPPSLSSEYTIEHSQADCIPAANSANFFAFSDGARNCVGRRLAIMESTLLIAELFRDLCVGFADENFELVKEINFVTVQPVSLPIKFWKR</sequence>
<comment type="similarity">
    <text evidence="2 4">Belongs to the cytochrome P450 family.</text>
</comment>
<name>A0ABD3R6B3_9STRA</name>
<keyword evidence="3 4" id="KW-0349">Heme</keyword>
<proteinExistence type="inferred from homology"/>
<feature type="signal peptide" evidence="6">
    <location>
        <begin position="1"/>
        <end position="22"/>
    </location>
</feature>
<dbReference type="PRINTS" id="PR00463">
    <property type="entry name" value="EP450I"/>
</dbReference>
<protein>
    <recommendedName>
        <fullName evidence="9">Cytochrome P450</fullName>
    </recommendedName>
</protein>
<evidence type="ECO:0008006" key="9">
    <source>
        <dbReference type="Google" id="ProtNLM"/>
    </source>
</evidence>
<dbReference type="InterPro" id="IPR050121">
    <property type="entry name" value="Cytochrome_P450_monoxygenase"/>
</dbReference>
<dbReference type="Pfam" id="PF00067">
    <property type="entry name" value="p450"/>
    <property type="match status" value="1"/>
</dbReference>
<keyword evidence="6" id="KW-0732">Signal</keyword>
<dbReference type="Proteomes" id="UP001530377">
    <property type="component" value="Unassembled WGS sequence"/>
</dbReference>
<evidence type="ECO:0000256" key="1">
    <source>
        <dbReference type="ARBA" id="ARBA00001971"/>
    </source>
</evidence>
<dbReference type="SUPFAM" id="SSF48264">
    <property type="entry name" value="Cytochrome P450"/>
    <property type="match status" value="1"/>
</dbReference>
<dbReference type="AlphaFoldDB" id="A0ABD3R6B3"/>
<evidence type="ECO:0000256" key="5">
    <source>
        <dbReference type="SAM" id="MobiDB-lite"/>
    </source>
</evidence>
<dbReference type="GO" id="GO:0046872">
    <property type="term" value="F:metal ion binding"/>
    <property type="evidence" value="ECO:0007669"/>
    <property type="project" value="UniProtKB-KW"/>
</dbReference>
<feature type="chain" id="PRO_5044860882" description="Cytochrome P450" evidence="6">
    <location>
        <begin position="23"/>
        <end position="653"/>
    </location>
</feature>
<keyword evidence="8" id="KW-1185">Reference proteome</keyword>
<feature type="compositionally biased region" description="Low complexity" evidence="5">
    <location>
        <begin position="556"/>
        <end position="569"/>
    </location>
</feature>
<keyword evidence="4" id="KW-0560">Oxidoreductase</keyword>
<evidence type="ECO:0000256" key="6">
    <source>
        <dbReference type="SAM" id="SignalP"/>
    </source>
</evidence>
<dbReference type="Gene3D" id="1.10.630.10">
    <property type="entry name" value="Cytochrome P450"/>
    <property type="match status" value="2"/>
</dbReference>
<dbReference type="InterPro" id="IPR036396">
    <property type="entry name" value="Cyt_P450_sf"/>
</dbReference>
<keyword evidence="3 4" id="KW-0479">Metal-binding</keyword>